<name>A0A518HJU1_9BACT</name>
<evidence type="ECO:0000256" key="1">
    <source>
        <dbReference type="SAM" id="MobiDB-lite"/>
    </source>
</evidence>
<organism evidence="2 3">
    <name type="scientific">Stieleria neptunia</name>
    <dbReference type="NCBI Taxonomy" id="2527979"/>
    <lineage>
        <taxon>Bacteria</taxon>
        <taxon>Pseudomonadati</taxon>
        <taxon>Planctomycetota</taxon>
        <taxon>Planctomycetia</taxon>
        <taxon>Pirellulales</taxon>
        <taxon>Pirellulaceae</taxon>
        <taxon>Stieleria</taxon>
    </lineage>
</organism>
<proteinExistence type="predicted"/>
<sequence>MHRPRIIINAPNPLPVEGVGLDADAISHKGARLPASRAIHGSPSACRSAKKSWRSLISVAAGSWPNRVLSVGFPNSVDQAVSPIPTIEQRSANQTTCTNSSVMRNHISAAANANTAVLHHLAKREETIRSRRLHTRHRGTGLIRSISRKEESHTGQHFQIPQSPTGTMEAGSDCGGRYGS</sequence>
<keyword evidence="3" id="KW-1185">Reference proteome</keyword>
<protein>
    <submittedName>
        <fullName evidence="2">Uncharacterized protein</fullName>
    </submittedName>
</protein>
<evidence type="ECO:0000313" key="2">
    <source>
        <dbReference type="EMBL" id="QDV41117.1"/>
    </source>
</evidence>
<accession>A0A518HJU1</accession>
<reference evidence="2 3" key="1">
    <citation type="submission" date="2019-03" db="EMBL/GenBank/DDBJ databases">
        <title>Deep-cultivation of Planctomycetes and their phenomic and genomic characterization uncovers novel biology.</title>
        <authorList>
            <person name="Wiegand S."/>
            <person name="Jogler M."/>
            <person name="Boedeker C."/>
            <person name="Pinto D."/>
            <person name="Vollmers J."/>
            <person name="Rivas-Marin E."/>
            <person name="Kohn T."/>
            <person name="Peeters S.H."/>
            <person name="Heuer A."/>
            <person name="Rast P."/>
            <person name="Oberbeckmann S."/>
            <person name="Bunk B."/>
            <person name="Jeske O."/>
            <person name="Meyerdierks A."/>
            <person name="Storesund J.E."/>
            <person name="Kallscheuer N."/>
            <person name="Luecker S."/>
            <person name="Lage O.M."/>
            <person name="Pohl T."/>
            <person name="Merkel B.J."/>
            <person name="Hornburger P."/>
            <person name="Mueller R.-W."/>
            <person name="Bruemmer F."/>
            <person name="Labrenz M."/>
            <person name="Spormann A.M."/>
            <person name="Op den Camp H."/>
            <person name="Overmann J."/>
            <person name="Amann R."/>
            <person name="Jetten M.S.M."/>
            <person name="Mascher T."/>
            <person name="Medema M.H."/>
            <person name="Devos D.P."/>
            <person name="Kaster A.-K."/>
            <person name="Ovreas L."/>
            <person name="Rohde M."/>
            <person name="Galperin M.Y."/>
            <person name="Jogler C."/>
        </authorList>
    </citation>
    <scope>NUCLEOTIDE SEQUENCE [LARGE SCALE GENOMIC DNA]</scope>
    <source>
        <strain evidence="2 3">Enr13</strain>
    </source>
</reference>
<evidence type="ECO:0000313" key="3">
    <source>
        <dbReference type="Proteomes" id="UP000319004"/>
    </source>
</evidence>
<dbReference type="Proteomes" id="UP000319004">
    <property type="component" value="Chromosome"/>
</dbReference>
<dbReference type="EMBL" id="CP037423">
    <property type="protein sequence ID" value="QDV41117.1"/>
    <property type="molecule type" value="Genomic_DNA"/>
</dbReference>
<gene>
    <name evidence="2" type="ORF">Enr13x_09550</name>
</gene>
<feature type="compositionally biased region" description="Polar residues" evidence="1">
    <location>
        <begin position="155"/>
        <end position="166"/>
    </location>
</feature>
<dbReference type="KEGG" id="snep:Enr13x_09550"/>
<feature type="region of interest" description="Disordered" evidence="1">
    <location>
        <begin position="145"/>
        <end position="180"/>
    </location>
</feature>
<dbReference type="AlphaFoldDB" id="A0A518HJU1"/>